<dbReference type="AlphaFoldDB" id="A0A843XCG5"/>
<dbReference type="Proteomes" id="UP000652761">
    <property type="component" value="Unassembled WGS sequence"/>
</dbReference>
<organism evidence="1 2">
    <name type="scientific">Colocasia esculenta</name>
    <name type="common">Wild taro</name>
    <name type="synonym">Arum esculentum</name>
    <dbReference type="NCBI Taxonomy" id="4460"/>
    <lineage>
        <taxon>Eukaryota</taxon>
        <taxon>Viridiplantae</taxon>
        <taxon>Streptophyta</taxon>
        <taxon>Embryophyta</taxon>
        <taxon>Tracheophyta</taxon>
        <taxon>Spermatophyta</taxon>
        <taxon>Magnoliopsida</taxon>
        <taxon>Liliopsida</taxon>
        <taxon>Araceae</taxon>
        <taxon>Aroideae</taxon>
        <taxon>Colocasieae</taxon>
        <taxon>Colocasia</taxon>
    </lineage>
</organism>
<name>A0A843XCG5_COLES</name>
<protein>
    <submittedName>
        <fullName evidence="1">Uncharacterized protein</fullName>
    </submittedName>
</protein>
<dbReference type="EMBL" id="NMUH01007289">
    <property type="protein sequence ID" value="MQM17006.1"/>
    <property type="molecule type" value="Genomic_DNA"/>
</dbReference>
<gene>
    <name evidence="1" type="ORF">Taro_049971</name>
</gene>
<evidence type="ECO:0000313" key="1">
    <source>
        <dbReference type="EMBL" id="MQM17006.1"/>
    </source>
</evidence>
<reference evidence="1" key="1">
    <citation type="submission" date="2017-07" db="EMBL/GenBank/DDBJ databases">
        <title>Taro Niue Genome Assembly and Annotation.</title>
        <authorList>
            <person name="Atibalentja N."/>
            <person name="Keating K."/>
            <person name="Fields C.J."/>
        </authorList>
    </citation>
    <scope>NUCLEOTIDE SEQUENCE</scope>
    <source>
        <strain evidence="1">Niue_2</strain>
        <tissue evidence="1">Leaf</tissue>
    </source>
</reference>
<keyword evidence="2" id="KW-1185">Reference proteome</keyword>
<comment type="caution">
    <text evidence="1">The sequence shown here is derived from an EMBL/GenBank/DDBJ whole genome shotgun (WGS) entry which is preliminary data.</text>
</comment>
<sequence>MRIFVRPAIETAHEAPIQNRHFDPVDTRLHLEISGPPPKFLSGSVVAGCRCDRKPTPLRSTEHNFLLGRMRIFVRPAIGTARKASIQNRHFDPSVEGCIRRFSVQRPNSSLGAWSWAADVIAYGHPFAQTGITFRSVIRIAYKTPIRNRHLEAPVASLWP</sequence>
<accession>A0A843XCG5</accession>
<proteinExistence type="predicted"/>
<evidence type="ECO:0000313" key="2">
    <source>
        <dbReference type="Proteomes" id="UP000652761"/>
    </source>
</evidence>